<proteinExistence type="predicted"/>
<keyword evidence="3" id="KW-1185">Reference proteome</keyword>
<evidence type="ECO:0000256" key="1">
    <source>
        <dbReference type="SAM" id="MobiDB-lite"/>
    </source>
</evidence>
<gene>
    <name evidence="2" type="ORF">AVEN_82749_1</name>
</gene>
<evidence type="ECO:0000313" key="3">
    <source>
        <dbReference type="Proteomes" id="UP000499080"/>
    </source>
</evidence>
<feature type="compositionally biased region" description="Basic and acidic residues" evidence="1">
    <location>
        <begin position="56"/>
        <end position="67"/>
    </location>
</feature>
<comment type="caution">
    <text evidence="2">The sequence shown here is derived from an EMBL/GenBank/DDBJ whole genome shotgun (WGS) entry which is preliminary data.</text>
</comment>
<sequence>MYFDFNEKVMLNLGHVLKQREGCFGTDFVILNRGQMKRKTRKPPPTPLHTSNSHQRKIDRLSTSDVHQGHIHEGSFVESVFERGTLKFRSVSTCPPRPVP</sequence>
<protein>
    <submittedName>
        <fullName evidence="2">Uncharacterized protein</fullName>
    </submittedName>
</protein>
<accession>A0A4Y2E924</accession>
<reference evidence="2 3" key="1">
    <citation type="journal article" date="2019" name="Sci. Rep.">
        <title>Orb-weaving spider Araneus ventricosus genome elucidates the spidroin gene catalogue.</title>
        <authorList>
            <person name="Kono N."/>
            <person name="Nakamura H."/>
            <person name="Ohtoshi R."/>
            <person name="Moran D.A.P."/>
            <person name="Shinohara A."/>
            <person name="Yoshida Y."/>
            <person name="Fujiwara M."/>
            <person name="Mori M."/>
            <person name="Tomita M."/>
            <person name="Arakawa K."/>
        </authorList>
    </citation>
    <scope>NUCLEOTIDE SEQUENCE [LARGE SCALE GENOMIC DNA]</scope>
</reference>
<feature type="region of interest" description="Disordered" evidence="1">
    <location>
        <begin position="34"/>
        <end position="67"/>
    </location>
</feature>
<dbReference type="Proteomes" id="UP000499080">
    <property type="component" value="Unassembled WGS sequence"/>
</dbReference>
<evidence type="ECO:0000313" key="2">
    <source>
        <dbReference type="EMBL" id="GBM25630.1"/>
    </source>
</evidence>
<organism evidence="2 3">
    <name type="scientific">Araneus ventricosus</name>
    <name type="common">Orbweaver spider</name>
    <name type="synonym">Epeira ventricosa</name>
    <dbReference type="NCBI Taxonomy" id="182803"/>
    <lineage>
        <taxon>Eukaryota</taxon>
        <taxon>Metazoa</taxon>
        <taxon>Ecdysozoa</taxon>
        <taxon>Arthropoda</taxon>
        <taxon>Chelicerata</taxon>
        <taxon>Arachnida</taxon>
        <taxon>Araneae</taxon>
        <taxon>Araneomorphae</taxon>
        <taxon>Entelegynae</taxon>
        <taxon>Araneoidea</taxon>
        <taxon>Araneidae</taxon>
        <taxon>Araneus</taxon>
    </lineage>
</organism>
<name>A0A4Y2E924_ARAVE</name>
<dbReference type="EMBL" id="BGPR01000542">
    <property type="protein sequence ID" value="GBM25630.1"/>
    <property type="molecule type" value="Genomic_DNA"/>
</dbReference>
<dbReference type="AlphaFoldDB" id="A0A4Y2E924"/>